<evidence type="ECO:0008006" key="5">
    <source>
        <dbReference type="Google" id="ProtNLM"/>
    </source>
</evidence>
<feature type="coiled-coil region" evidence="1">
    <location>
        <begin position="685"/>
        <end position="754"/>
    </location>
</feature>
<dbReference type="Proteomes" id="UP001177744">
    <property type="component" value="Unassembled WGS sequence"/>
</dbReference>
<dbReference type="PANTHER" id="PTHR15347">
    <property type="entry name" value="SPERM-ASSOCIATED ANTIGEN 5"/>
    <property type="match status" value="1"/>
</dbReference>
<dbReference type="PANTHER" id="PTHR15347:SF1">
    <property type="entry name" value="SPERM-ASSOCIATED ANTIGEN 5"/>
    <property type="match status" value="1"/>
</dbReference>
<accession>A0AA40HHL7</accession>
<name>A0AA40HHL7_CNENI</name>
<reference evidence="3" key="1">
    <citation type="submission" date="2023-06" db="EMBL/GenBank/DDBJ databases">
        <title>Reference genome for the Northern bat (Eptesicus nilssonii), a most northern bat species.</title>
        <authorList>
            <person name="Laine V.N."/>
            <person name="Pulliainen A.T."/>
            <person name="Lilley T.M."/>
        </authorList>
    </citation>
    <scope>NUCLEOTIDE SEQUENCE</scope>
    <source>
        <strain evidence="3">BLF_Eptnil</strain>
        <tissue evidence="3">Kidney</tissue>
    </source>
</reference>
<keyword evidence="4" id="KW-1185">Reference proteome</keyword>
<dbReference type="EMBL" id="JAULJE010000020">
    <property type="protein sequence ID" value="KAK1331404.1"/>
    <property type="molecule type" value="Genomic_DNA"/>
</dbReference>
<dbReference type="GO" id="GO:0051988">
    <property type="term" value="P:regulation of attachment of spindle microtubules to kinetochore"/>
    <property type="evidence" value="ECO:0007669"/>
    <property type="project" value="InterPro"/>
</dbReference>
<evidence type="ECO:0000256" key="1">
    <source>
        <dbReference type="SAM" id="Coils"/>
    </source>
</evidence>
<gene>
    <name evidence="3" type="ORF">QTO34_009358</name>
</gene>
<sequence length="1178" mass="132844">MWRVKKMSLSPSTQPGEPPVRTPLRELNLQPEALTSSAKGPGVCSSLTPSLCKLGLQQDSNNSSPMDFEKAKMTDSPSEQFSHPSKWLEACQHESDEQPLNLIPQNNSTPKISEEAVDPVENNVVETMVLVPSAGRQQQDITLEAHLNTIAETNSFSLDEPLRPGDLLRKGVEPCMKDSFSEVVPAMPEKLTFQDPPAHLLVYPPNPCSEQQLHCSKESLRDSKTEAVPEDLVSSESNAILPSSMLCLPPSTAFPADFPVSHVDSGQEIVEPRAIEEREVSFSTLPEEAELGDQTLVSNMQDILSTCLTPNPGEMESQAAPGPAGEDAGRIPISDTGPWMSPLAWLEKGVNTSVMLENLRQSLSLPSVLHDAATGTAPFSTCSVGTWFTPPAPPQEKSTNTSHTGLEGTKDSTSEREHLLWGNHPPDLTALSRHDLEDNLMNSLLILEVLSRPLRNWKSQLTTPHPEVRDSSTQTDITDICRSGINKKLELLQGNREIGQTLQQTRNIMQSWVLVSKELISLLYLSLLHLEEDKTTVSQESRRTETLVSCCFDVLKKLRARLQSLKTEREEAKHGEEMALRGKDAAESVLEAFCAHASQRISQLQQNLASMGEFRGLLKETQTQLVGLHTEQEEMAQETASLTSVLQQDWMSMQQDYITWTALLSRSRELTEKLTAKSRQNLQERDAAVEEKQQVSRELEQVSAQLEDCKGQIEQLELENSRLATDLRDQLQILASMQSQLQELQSQHAHCTQDLAMKDELLCQLTQSNEKQATQWQKEEMTLKHIQAELQQQHAVLAKEVQDLKETLEFADQENQVAHLELGQVECQLKSTLEVLRERSLQCEDLKDTVENLKAKLASTVAEIQEKDLEKTRQYSQELRVLTEQLQSLTCFLHTKLKDKAKLANHRQYAEPETLLKSTACASAQEHPPSTDSTFLGSILTAMANKEIPGMEKSLEEMNTMILELQSLCSLLQESKEEAVRTLQRKICDLQARLQAQEEQHQEAQKAKEADIEKLNQALCLRYKNEKELQEVIQQQNEKILEQIDKSGELISLREEVAQLTRSLRRAETETKVLQETLAGQLDPNCQPMATNWIQEKVWLSQEVDKLRVMFLEMKNEKEKLMVKFQSHRNILEENLRRSDKELKKLDDIVQRIYETLLSIPEVVRGCKELQELLEFLS</sequence>
<comment type="caution">
    <text evidence="3">The sequence shown here is derived from an EMBL/GenBank/DDBJ whole genome shotgun (WGS) entry which is preliminary data.</text>
</comment>
<feature type="region of interest" description="Disordered" evidence="2">
    <location>
        <begin position="388"/>
        <end position="423"/>
    </location>
</feature>
<protein>
    <recommendedName>
        <fullName evidence="5">Sperm associated antigen 5</fullName>
    </recommendedName>
</protein>
<evidence type="ECO:0000313" key="4">
    <source>
        <dbReference type="Proteomes" id="UP001177744"/>
    </source>
</evidence>
<evidence type="ECO:0000313" key="3">
    <source>
        <dbReference type="EMBL" id="KAK1331404.1"/>
    </source>
</evidence>
<keyword evidence="1" id="KW-0175">Coiled coil</keyword>
<feature type="region of interest" description="Disordered" evidence="2">
    <location>
        <begin position="311"/>
        <end position="331"/>
    </location>
</feature>
<dbReference type="AlphaFoldDB" id="A0AA40HHL7"/>
<feature type="coiled-coil region" evidence="1">
    <location>
        <begin position="787"/>
        <end position="870"/>
    </location>
</feature>
<evidence type="ECO:0000256" key="2">
    <source>
        <dbReference type="SAM" id="MobiDB-lite"/>
    </source>
</evidence>
<dbReference type="InterPro" id="IPR028728">
    <property type="entry name" value="Astrin"/>
</dbReference>
<feature type="compositionally biased region" description="Basic and acidic residues" evidence="2">
    <location>
        <begin position="408"/>
        <end position="419"/>
    </location>
</feature>
<dbReference type="GO" id="GO:0051301">
    <property type="term" value="P:cell division"/>
    <property type="evidence" value="ECO:0007669"/>
    <property type="project" value="InterPro"/>
</dbReference>
<organism evidence="3 4">
    <name type="scientific">Cnephaeus nilssonii</name>
    <name type="common">Northern bat</name>
    <name type="synonym">Eptesicus nilssonii</name>
    <dbReference type="NCBI Taxonomy" id="3371016"/>
    <lineage>
        <taxon>Eukaryota</taxon>
        <taxon>Metazoa</taxon>
        <taxon>Chordata</taxon>
        <taxon>Craniata</taxon>
        <taxon>Vertebrata</taxon>
        <taxon>Euteleostomi</taxon>
        <taxon>Mammalia</taxon>
        <taxon>Eutheria</taxon>
        <taxon>Laurasiatheria</taxon>
        <taxon>Chiroptera</taxon>
        <taxon>Yangochiroptera</taxon>
        <taxon>Vespertilionidae</taxon>
        <taxon>Cnephaeus</taxon>
    </lineage>
</organism>
<feature type="coiled-coil region" evidence="1">
    <location>
        <begin position="994"/>
        <end position="1077"/>
    </location>
</feature>
<feature type="region of interest" description="Disordered" evidence="2">
    <location>
        <begin position="56"/>
        <end position="82"/>
    </location>
</feature>
<proteinExistence type="predicted"/>
<feature type="region of interest" description="Disordered" evidence="2">
    <location>
        <begin position="1"/>
        <end position="44"/>
    </location>
</feature>